<dbReference type="PROSITE" id="PS51318">
    <property type="entry name" value="TAT"/>
    <property type="match status" value="1"/>
</dbReference>
<dbReference type="Pfam" id="PF16655">
    <property type="entry name" value="PhoD_N"/>
    <property type="match status" value="1"/>
</dbReference>
<dbReference type="InterPro" id="IPR006311">
    <property type="entry name" value="TAT_signal"/>
</dbReference>
<dbReference type="SUPFAM" id="SSF56300">
    <property type="entry name" value="Metallo-dependent phosphatases"/>
    <property type="match status" value="1"/>
</dbReference>
<organism evidence="4">
    <name type="scientific">metagenome</name>
    <dbReference type="NCBI Taxonomy" id="256318"/>
    <lineage>
        <taxon>unclassified sequences</taxon>
        <taxon>metagenomes</taxon>
    </lineage>
</organism>
<feature type="domain" description="PhoD-like phosphatase metallophosphatase" evidence="2">
    <location>
        <begin position="164"/>
        <end position="544"/>
    </location>
</feature>
<accession>A0A2P2CGF5</accession>
<dbReference type="Gene3D" id="2.60.40.380">
    <property type="entry name" value="Purple acid phosphatase-like, N-terminal"/>
    <property type="match status" value="1"/>
</dbReference>
<dbReference type="PANTHER" id="PTHR43606:SF2">
    <property type="entry name" value="ALKALINE PHOSPHATASE FAMILY PROTEIN (AFU_ORTHOLOGUE AFUA_5G03860)"/>
    <property type="match status" value="1"/>
</dbReference>
<dbReference type="EMBL" id="CZKA01000085">
    <property type="protein sequence ID" value="CUR60981.1"/>
    <property type="molecule type" value="Genomic_DNA"/>
</dbReference>
<reference evidence="4" key="1">
    <citation type="submission" date="2015-08" db="EMBL/GenBank/DDBJ databases">
        <authorList>
            <person name="Babu N.S."/>
            <person name="Beckwith C.J."/>
            <person name="Beseler K.G."/>
            <person name="Brison A."/>
            <person name="Carone J.V."/>
            <person name="Caskin T.P."/>
            <person name="Diamond M."/>
            <person name="Durham M.E."/>
            <person name="Foxe J.M."/>
            <person name="Go M."/>
            <person name="Henderson B.A."/>
            <person name="Jones I.B."/>
            <person name="McGettigan J.A."/>
            <person name="Micheletti S.J."/>
            <person name="Nasrallah M.E."/>
            <person name="Ortiz D."/>
            <person name="Piller C.R."/>
            <person name="Privatt S.R."/>
            <person name="Schneider S.L."/>
            <person name="Sharp S."/>
            <person name="Smith T.C."/>
            <person name="Stanton J.D."/>
            <person name="Ullery H.E."/>
            <person name="Wilson R.J."/>
            <person name="Serrano M.G."/>
            <person name="Buck G."/>
            <person name="Lee V."/>
            <person name="Wang Y."/>
            <person name="Carvalho R."/>
            <person name="Voegtly L."/>
            <person name="Shi R."/>
            <person name="Duckworth R."/>
            <person name="Johnson A."/>
            <person name="Loviza R."/>
            <person name="Walstead R."/>
            <person name="Shah Z."/>
            <person name="Kiflezghi M."/>
            <person name="Wade K."/>
            <person name="Ball S.L."/>
            <person name="Bradley K.W."/>
            <person name="Asai D.J."/>
            <person name="Bowman C.A."/>
            <person name="Russell D.A."/>
            <person name="Pope W.H."/>
            <person name="Jacobs-Sera D."/>
            <person name="Hendrix R.W."/>
            <person name="Hatfull G.F."/>
        </authorList>
    </citation>
    <scope>NUCLEOTIDE SEQUENCE</scope>
</reference>
<protein>
    <submittedName>
        <fullName evidence="4">Putative alkaline phosphatase</fullName>
    </submittedName>
</protein>
<dbReference type="Pfam" id="PF09423">
    <property type="entry name" value="PhoD"/>
    <property type="match status" value="1"/>
</dbReference>
<dbReference type="InterPro" id="IPR032093">
    <property type="entry name" value="PhoD_N"/>
</dbReference>
<dbReference type="InterPro" id="IPR018946">
    <property type="entry name" value="PhoD-like_MPP"/>
</dbReference>
<proteinExistence type="predicted"/>
<dbReference type="CDD" id="cd07389">
    <property type="entry name" value="MPP_PhoD"/>
    <property type="match status" value="1"/>
</dbReference>
<dbReference type="PANTHER" id="PTHR43606">
    <property type="entry name" value="PHOSPHATASE, PUTATIVE (AFU_ORTHOLOGUE AFUA_6G08710)-RELATED"/>
    <property type="match status" value="1"/>
</dbReference>
<sequence length="597" mass="64542">MLRNMTPAPGVDRRVFVKGAAVATAALAVPLRGFDAAVAAAPAHRGVFGYGVASGDPTADSVILWTRATPPARKGEPVAAPGSGHGRRLTVTWQVSTDPHFRRVVRRGHTTASAASDHTVKVDVTGLSPYTVYWYRFRALGVHSPVGRTQTAGDEPGRTHALRFALASCSNYTGGWFSAYRAIARRDDLDFVLHVGDYIYEYGNGIDRYGPPELVGVRDGHPATETIDLQGYRLRHALHKADPDQQAAHARLPWITIFDDHEVANNAWAGGAENHQPGEGDFLQRRQEALQAYLEWMPFRLPDQQTPHQGTQFFKKFTFGDLGDLSVLETRQNRSQQVSPPGGPDVTGFVPLGIPQIDAALADPSRHLAEPEQLQWLKDTVATTGRPWHLLGNQVMIAPFRIPGAVFGSPVDLVNGDAWDGYGADQVDFLTHLAHQPAEAGDTVFLTGDIHSSWAADLPSDPHAAADYQSAGVEFVTPSVTSDGFYELSATVVPPGTPPENRVALVNGVVAQIQGLNPWTKYLDGIGHGFLVVDVTPARVQVDYFHTPTPTSALPEPRANRHIVPTYTTSMQTVAGTRSVSPATGPIGTRSDLPRGH</sequence>
<evidence type="ECO:0000259" key="3">
    <source>
        <dbReference type="Pfam" id="PF16655"/>
    </source>
</evidence>
<feature type="region of interest" description="Disordered" evidence="1">
    <location>
        <begin position="575"/>
        <end position="597"/>
    </location>
</feature>
<dbReference type="InterPro" id="IPR038607">
    <property type="entry name" value="PhoD-like_sf"/>
</dbReference>
<feature type="domain" description="Phospholipase D N-terminal" evidence="3">
    <location>
        <begin position="51"/>
        <end position="151"/>
    </location>
</feature>
<evidence type="ECO:0000313" key="4">
    <source>
        <dbReference type="EMBL" id="CUR60981.1"/>
    </source>
</evidence>
<dbReference type="InterPro" id="IPR029052">
    <property type="entry name" value="Metallo-depent_PP-like"/>
</dbReference>
<dbReference type="Gene3D" id="3.60.21.70">
    <property type="entry name" value="PhoD-like phosphatase"/>
    <property type="match status" value="1"/>
</dbReference>
<dbReference type="AlphaFoldDB" id="A0A2P2CGF5"/>
<dbReference type="InterPro" id="IPR052900">
    <property type="entry name" value="Phospholipid_Metab_Enz"/>
</dbReference>
<evidence type="ECO:0000256" key="1">
    <source>
        <dbReference type="SAM" id="MobiDB-lite"/>
    </source>
</evidence>
<name>A0A2P2CGF5_9ZZZZ</name>
<gene>
    <name evidence="4" type="ORF">NOCA290085</name>
</gene>
<evidence type="ECO:0000259" key="2">
    <source>
        <dbReference type="Pfam" id="PF09423"/>
    </source>
</evidence>